<dbReference type="EMBL" id="LYPB01000070">
    <property type="protein sequence ID" value="OAS17740.1"/>
    <property type="molecule type" value="Genomic_DNA"/>
</dbReference>
<dbReference type="AlphaFoldDB" id="A0A198A9F6"/>
<protein>
    <recommendedName>
        <fullName evidence="4">Glycosyl hydrolase family 88</fullName>
    </recommendedName>
</protein>
<dbReference type="OrthoDB" id="258246at2"/>
<dbReference type="InterPro" id="IPR052043">
    <property type="entry name" value="PolySaccharide_Degr_Enz"/>
</dbReference>
<name>A0A198A9F6_9BACL</name>
<dbReference type="PANTHER" id="PTHR33886">
    <property type="entry name" value="UNSATURATED RHAMNOGALACTURONAN HYDROLASE (EUROFUNG)"/>
    <property type="match status" value="1"/>
</dbReference>
<dbReference type="RefSeq" id="WP_068665335.1">
    <property type="nucleotide sequence ID" value="NZ_LYPB01000070.1"/>
</dbReference>
<evidence type="ECO:0000256" key="1">
    <source>
        <dbReference type="ARBA" id="ARBA00022801"/>
    </source>
</evidence>
<dbReference type="PANTHER" id="PTHR33886:SF8">
    <property type="entry name" value="UNSATURATED RHAMNOGALACTURONAN HYDROLASE (EUROFUNG)"/>
    <property type="match status" value="1"/>
</dbReference>
<keyword evidence="3" id="KW-1185">Reference proteome</keyword>
<accession>A0A198A9F6</accession>
<dbReference type="SUPFAM" id="SSF48208">
    <property type="entry name" value="Six-hairpin glycosidases"/>
    <property type="match status" value="1"/>
</dbReference>
<proteinExistence type="predicted"/>
<dbReference type="InterPro" id="IPR012341">
    <property type="entry name" value="6hp_glycosidase-like_sf"/>
</dbReference>
<evidence type="ECO:0000313" key="3">
    <source>
        <dbReference type="Proteomes" id="UP000078454"/>
    </source>
</evidence>
<comment type="caution">
    <text evidence="2">The sequence shown here is derived from an EMBL/GenBank/DDBJ whole genome shotgun (WGS) entry which is preliminary data.</text>
</comment>
<evidence type="ECO:0008006" key="4">
    <source>
        <dbReference type="Google" id="ProtNLM"/>
    </source>
</evidence>
<gene>
    <name evidence="2" type="ORF">A8708_14715</name>
</gene>
<dbReference type="Pfam" id="PF07470">
    <property type="entry name" value="Glyco_hydro_88"/>
    <property type="match status" value="1"/>
</dbReference>
<dbReference type="Gene3D" id="1.50.10.10">
    <property type="match status" value="1"/>
</dbReference>
<dbReference type="GO" id="GO:0016787">
    <property type="term" value="F:hydrolase activity"/>
    <property type="evidence" value="ECO:0007669"/>
    <property type="project" value="UniProtKB-KW"/>
</dbReference>
<dbReference type="STRING" id="1850517.A8708_14715"/>
<dbReference type="InterPro" id="IPR010905">
    <property type="entry name" value="Glyco_hydro_88"/>
</dbReference>
<keyword evidence="1" id="KW-0378">Hydrolase</keyword>
<dbReference type="GO" id="GO:0005975">
    <property type="term" value="P:carbohydrate metabolic process"/>
    <property type="evidence" value="ECO:0007669"/>
    <property type="project" value="InterPro"/>
</dbReference>
<sequence length="490" mass="54213">MVSYIGVTVVKGEGSIVPEGKRIPMGWTAVAIGETLEQSVRLIWKSEITEQSAWLRITVALDVREEVRVEARSVLTNIFIGEWDIRYASVFQSYQLLLSREQVELLAIEGIELRLTQGSSPLWIFTEGTEEAPLLFPHLLVTKAEPGDPWQKMSASLATLSSLQPFGWLEGCVLDGLLDLELAYGGGTYQRTAQEHLQLFFDASGLLHYENPRSAPVDGRIYGIEGTLPFAALAQLEPNHPAIDSAIAYWLSETSQDGTIMDGRILSAEGSYTIAYPLAVLAKLYKREDLALLAIQQLESRQQRLTSGTDLYLRLHEDGSHSFANWSRAYAWYMLGLARTLRVLHEYDELGTMSPAIRVRIHVLKEELVRIAEVIRGHQSENGLWYVYVDEPQTGVETSGSAAIAASLAIGVQLGILDDSLLAVSKRVRDALTPYLTEDGFLHGIAQNNKGGEELQRSGYRVLSQMGTGLAAQLDAALYQIEQHLVQGIS</sequence>
<dbReference type="InterPro" id="IPR008928">
    <property type="entry name" value="6-hairpin_glycosidase_sf"/>
</dbReference>
<reference evidence="2 3" key="1">
    <citation type="submission" date="2016-05" db="EMBL/GenBank/DDBJ databases">
        <title>Paenibacillus sp. 1ZS3-15 nov., isolated from the rhizosphere soil.</title>
        <authorList>
            <person name="Zhang X.X."/>
            <person name="Zhang J."/>
        </authorList>
    </citation>
    <scope>NUCLEOTIDE SEQUENCE [LARGE SCALE GENOMIC DNA]</scope>
    <source>
        <strain evidence="2 3">1ZS3-15</strain>
    </source>
</reference>
<organism evidence="2 3">
    <name type="scientific">Paenibacillus oryzisoli</name>
    <dbReference type="NCBI Taxonomy" id="1850517"/>
    <lineage>
        <taxon>Bacteria</taxon>
        <taxon>Bacillati</taxon>
        <taxon>Bacillota</taxon>
        <taxon>Bacilli</taxon>
        <taxon>Bacillales</taxon>
        <taxon>Paenibacillaceae</taxon>
        <taxon>Paenibacillus</taxon>
    </lineage>
</organism>
<dbReference type="Proteomes" id="UP000078454">
    <property type="component" value="Unassembled WGS sequence"/>
</dbReference>
<evidence type="ECO:0000313" key="2">
    <source>
        <dbReference type="EMBL" id="OAS17740.1"/>
    </source>
</evidence>